<reference evidence="2 3" key="1">
    <citation type="journal article" date="2012" name="Science">
        <title>The Paleozoic origin of enzymatic lignin decomposition reconstructed from 31 fungal genomes.</title>
        <authorList>
            <person name="Floudas D."/>
            <person name="Binder M."/>
            <person name="Riley R."/>
            <person name="Barry K."/>
            <person name="Blanchette R.A."/>
            <person name="Henrissat B."/>
            <person name="Martinez A.T."/>
            <person name="Otillar R."/>
            <person name="Spatafora J.W."/>
            <person name="Yadav J.S."/>
            <person name="Aerts A."/>
            <person name="Benoit I."/>
            <person name="Boyd A."/>
            <person name="Carlson A."/>
            <person name="Copeland A."/>
            <person name="Coutinho P.M."/>
            <person name="de Vries R.P."/>
            <person name="Ferreira P."/>
            <person name="Findley K."/>
            <person name="Foster B."/>
            <person name="Gaskell J."/>
            <person name="Glotzer D."/>
            <person name="Gorecki P."/>
            <person name="Heitman J."/>
            <person name="Hesse C."/>
            <person name="Hori C."/>
            <person name="Igarashi K."/>
            <person name="Jurgens J.A."/>
            <person name="Kallen N."/>
            <person name="Kersten P."/>
            <person name="Kohler A."/>
            <person name="Kuees U."/>
            <person name="Kumar T.K.A."/>
            <person name="Kuo A."/>
            <person name="LaButti K."/>
            <person name="Larrondo L.F."/>
            <person name="Lindquist E."/>
            <person name="Ling A."/>
            <person name="Lombard V."/>
            <person name="Lucas S."/>
            <person name="Lundell T."/>
            <person name="Martin R."/>
            <person name="McLaughlin D.J."/>
            <person name="Morgenstern I."/>
            <person name="Morin E."/>
            <person name="Murat C."/>
            <person name="Nagy L.G."/>
            <person name="Nolan M."/>
            <person name="Ohm R.A."/>
            <person name="Patyshakuliyeva A."/>
            <person name="Rokas A."/>
            <person name="Ruiz-Duenas F.J."/>
            <person name="Sabat G."/>
            <person name="Salamov A."/>
            <person name="Samejima M."/>
            <person name="Schmutz J."/>
            <person name="Slot J.C."/>
            <person name="St John F."/>
            <person name="Stenlid J."/>
            <person name="Sun H."/>
            <person name="Sun S."/>
            <person name="Syed K."/>
            <person name="Tsang A."/>
            <person name="Wiebenga A."/>
            <person name="Young D."/>
            <person name="Pisabarro A."/>
            <person name="Eastwood D.C."/>
            <person name="Martin F."/>
            <person name="Cullen D."/>
            <person name="Grigoriev I.V."/>
            <person name="Hibbett D.S."/>
        </authorList>
    </citation>
    <scope>NUCLEOTIDE SEQUENCE [LARGE SCALE GENOMIC DNA]</scope>
    <source>
        <strain evidence="2 3">DJM-731 SS1</strain>
    </source>
</reference>
<dbReference type="AlphaFoldDB" id="M5FX71"/>
<proteinExistence type="predicted"/>
<dbReference type="SUPFAM" id="SSF55729">
    <property type="entry name" value="Acyl-CoA N-acyltransferases (Nat)"/>
    <property type="match status" value="1"/>
</dbReference>
<dbReference type="GeneID" id="63692674"/>
<name>M5FX71_DACPD</name>
<accession>M5FX71</accession>
<dbReference type="STRING" id="1858805.M5FX71"/>
<dbReference type="RefSeq" id="XP_040629475.1">
    <property type="nucleotide sequence ID" value="XM_040777612.1"/>
</dbReference>
<feature type="domain" description="N-acetyltransferase" evidence="1">
    <location>
        <begin position="31"/>
        <end position="216"/>
    </location>
</feature>
<organism evidence="2 3">
    <name type="scientific">Dacryopinax primogenitus (strain DJM 731)</name>
    <name type="common">Brown rot fungus</name>
    <dbReference type="NCBI Taxonomy" id="1858805"/>
    <lineage>
        <taxon>Eukaryota</taxon>
        <taxon>Fungi</taxon>
        <taxon>Dikarya</taxon>
        <taxon>Basidiomycota</taxon>
        <taxon>Agaricomycotina</taxon>
        <taxon>Dacrymycetes</taxon>
        <taxon>Dacrymycetales</taxon>
        <taxon>Dacrymycetaceae</taxon>
        <taxon>Dacryopinax</taxon>
    </lineage>
</organism>
<dbReference type="PANTHER" id="PTHR43328:SF1">
    <property type="entry name" value="N-ACETYLTRANSFERASE DOMAIN-CONTAINING PROTEIN"/>
    <property type="match status" value="1"/>
</dbReference>
<dbReference type="InterPro" id="IPR016181">
    <property type="entry name" value="Acyl_CoA_acyltransferase"/>
</dbReference>
<dbReference type="Pfam" id="PF13302">
    <property type="entry name" value="Acetyltransf_3"/>
    <property type="match status" value="1"/>
</dbReference>
<sequence length="246" mass="27889">MIPLDHRQPVLFDRSRADEPYIPLPSHHDNIRLTPWRVEDVDAVLPILNHPDVYPRLVGPAYPYTREHAQLWFEGQSKLFEPDRGYFTGDEAAPLRQGKFFDYTPMCVIREVQPDGSQIFLGVVDLVRSSFGGETDSATKEQLIKKNRGKTAGDPTIVYMVGDYLAASHHGKGIMTAAVRELIRSWGVPYMRIRLVHAAVMEGNVGSRRVFEKLGFSFSGFIEGSVPTQGKRDEVMGEWFFQYTAE</sequence>
<protein>
    <recommendedName>
        <fullName evidence="1">N-acetyltransferase domain-containing protein</fullName>
    </recommendedName>
</protein>
<evidence type="ECO:0000259" key="1">
    <source>
        <dbReference type="Pfam" id="PF13302"/>
    </source>
</evidence>
<dbReference type="Proteomes" id="UP000030653">
    <property type="component" value="Unassembled WGS sequence"/>
</dbReference>
<dbReference type="PANTHER" id="PTHR43328">
    <property type="entry name" value="ACETYLTRANSFERASE-RELATED"/>
    <property type="match status" value="1"/>
</dbReference>
<keyword evidence="3" id="KW-1185">Reference proteome</keyword>
<dbReference type="OMA" id="DYICASH"/>
<dbReference type="InterPro" id="IPR000182">
    <property type="entry name" value="GNAT_dom"/>
</dbReference>
<dbReference type="OrthoDB" id="630895at2759"/>
<evidence type="ECO:0000313" key="3">
    <source>
        <dbReference type="Proteomes" id="UP000030653"/>
    </source>
</evidence>
<dbReference type="HOGENOM" id="CLU_073647_1_0_1"/>
<dbReference type="EMBL" id="JH795861">
    <property type="protein sequence ID" value="EJU02581.1"/>
    <property type="molecule type" value="Genomic_DNA"/>
</dbReference>
<evidence type="ECO:0000313" key="2">
    <source>
        <dbReference type="EMBL" id="EJU02581.1"/>
    </source>
</evidence>
<dbReference type="Gene3D" id="3.40.630.30">
    <property type="match status" value="1"/>
</dbReference>
<gene>
    <name evidence="2" type="ORF">DACRYDRAFT_99681</name>
</gene>
<dbReference type="GO" id="GO:0016747">
    <property type="term" value="F:acyltransferase activity, transferring groups other than amino-acyl groups"/>
    <property type="evidence" value="ECO:0007669"/>
    <property type="project" value="InterPro"/>
</dbReference>